<dbReference type="GO" id="GO:0016740">
    <property type="term" value="F:transferase activity"/>
    <property type="evidence" value="ECO:0007669"/>
    <property type="project" value="UniProtKB-KW"/>
</dbReference>
<reference evidence="3 4" key="1">
    <citation type="journal article" date="2020" name="ISME J.">
        <title>Uncovering the hidden diversity of litter-decomposition mechanisms in mushroom-forming fungi.</title>
        <authorList>
            <person name="Floudas D."/>
            <person name="Bentzer J."/>
            <person name="Ahren D."/>
            <person name="Johansson T."/>
            <person name="Persson P."/>
            <person name="Tunlid A."/>
        </authorList>
    </citation>
    <scope>NUCLEOTIDE SEQUENCE [LARGE SCALE GENOMIC DNA]</scope>
    <source>
        <strain evidence="3 4">CBS 146.42</strain>
    </source>
</reference>
<proteinExistence type="predicted"/>
<dbReference type="EMBL" id="JAACJO010000004">
    <property type="protein sequence ID" value="KAF5359213.1"/>
    <property type="molecule type" value="Genomic_DNA"/>
</dbReference>
<evidence type="ECO:0000313" key="4">
    <source>
        <dbReference type="Proteomes" id="UP000559027"/>
    </source>
</evidence>
<accession>A0A8H5LJD3</accession>
<dbReference type="InterPro" id="IPR051654">
    <property type="entry name" value="Meroterpenoid_MTases"/>
</dbReference>
<comment type="caution">
    <text evidence="3">The sequence shown here is derived from an EMBL/GenBank/DDBJ whole genome shotgun (WGS) entry which is preliminary data.</text>
</comment>
<dbReference type="PANTHER" id="PTHR35897">
    <property type="entry name" value="METHYLTRANSFERASE AUSD"/>
    <property type="match status" value="1"/>
</dbReference>
<name>A0A8H5LJD3_9AGAR</name>
<protein>
    <submittedName>
        <fullName evidence="3">Uncharacterized protein</fullName>
    </submittedName>
</protein>
<evidence type="ECO:0000256" key="2">
    <source>
        <dbReference type="ARBA" id="ARBA00022691"/>
    </source>
</evidence>
<organism evidence="3 4">
    <name type="scientific">Leucocoprinus leucothites</name>
    <dbReference type="NCBI Taxonomy" id="201217"/>
    <lineage>
        <taxon>Eukaryota</taxon>
        <taxon>Fungi</taxon>
        <taxon>Dikarya</taxon>
        <taxon>Basidiomycota</taxon>
        <taxon>Agaricomycotina</taxon>
        <taxon>Agaricomycetes</taxon>
        <taxon>Agaricomycetidae</taxon>
        <taxon>Agaricales</taxon>
        <taxon>Agaricineae</taxon>
        <taxon>Agaricaceae</taxon>
        <taxon>Leucocoprinus</taxon>
    </lineage>
</organism>
<sequence>MTKGILPLDSTLFNLDDKHLKFFRSLTGFTDDEVVKKHIMAIQAMAYEVGCSALLLSEDTQSLVLALPVSMYTPLLICKVAYHPDTDVAVCSIASHRVHALMECAQVGSDLRKVVLDGWPASKAIGSDLCPQFWQWGHELYRTSPSTFPAGFVPGDAFNPQILSLNDPFYLPPPTTPKPTNLSSLTSLNPLKGHVSAIHTSLLFHLFDEEKQLDLARRLASLLSPEEGSMIFGGHYARPKQGVRTEILADERGNRFGRNRYSGKEV</sequence>
<dbReference type="PANTHER" id="PTHR35897:SF1">
    <property type="entry name" value="METHYLTRANSFERASE AUSD"/>
    <property type="match status" value="1"/>
</dbReference>
<keyword evidence="4" id="KW-1185">Reference proteome</keyword>
<keyword evidence="2" id="KW-0949">S-adenosyl-L-methionine</keyword>
<dbReference type="Proteomes" id="UP000559027">
    <property type="component" value="Unassembled WGS sequence"/>
</dbReference>
<dbReference type="OrthoDB" id="2094832at2759"/>
<dbReference type="AlphaFoldDB" id="A0A8H5LJD3"/>
<gene>
    <name evidence="3" type="ORF">D9756_003133</name>
</gene>
<keyword evidence="1" id="KW-0808">Transferase</keyword>
<evidence type="ECO:0000313" key="3">
    <source>
        <dbReference type="EMBL" id="KAF5359213.1"/>
    </source>
</evidence>
<evidence type="ECO:0000256" key="1">
    <source>
        <dbReference type="ARBA" id="ARBA00022679"/>
    </source>
</evidence>